<dbReference type="InterPro" id="IPR011010">
    <property type="entry name" value="DNA_brk_join_enz"/>
</dbReference>
<gene>
    <name evidence="4" type="ordered locus">Igag_0901</name>
</gene>
<keyword evidence="1 2" id="KW-0238">DNA-binding</keyword>
<keyword evidence="5" id="KW-1185">Reference proteome</keyword>
<evidence type="ECO:0000256" key="1">
    <source>
        <dbReference type="ARBA" id="ARBA00023125"/>
    </source>
</evidence>
<sequence length="153" mass="18223">MLYSFYTFFYVEFDISENMGIQLGLTIDENIYEKLSIGSKKLGVDINTLVSNILREWIDKNRMLLLSVDEIAKEYENSLSSYSEHTQKTKIRMVRSFLEWCESRGISFDKIDVNTVESFAKELESRYTSKYVNSYRATLRDFIYWFQQRYGVK</sequence>
<dbReference type="HOGENOM" id="CLU_1709102_0_0_2"/>
<evidence type="ECO:0000256" key="2">
    <source>
        <dbReference type="PROSITE-ProRule" id="PRU01248"/>
    </source>
</evidence>
<name>E0STV1_IGNAA</name>
<evidence type="ECO:0000259" key="3">
    <source>
        <dbReference type="PROSITE" id="PS51900"/>
    </source>
</evidence>
<dbReference type="AlphaFoldDB" id="E0STV1"/>
<dbReference type="InterPro" id="IPR004107">
    <property type="entry name" value="Integrase_SAM-like_N"/>
</dbReference>
<dbReference type="Pfam" id="PF02899">
    <property type="entry name" value="Phage_int_SAM_1"/>
    <property type="match status" value="1"/>
</dbReference>
<evidence type="ECO:0000313" key="4">
    <source>
        <dbReference type="EMBL" id="ADM27717.1"/>
    </source>
</evidence>
<accession>E0STV1</accession>
<protein>
    <submittedName>
        <fullName evidence="4">Integrase domain protein SAM domain protein</fullName>
    </submittedName>
</protein>
<dbReference type="KEGG" id="iag:Igag_0901"/>
<dbReference type="GO" id="GO:0003677">
    <property type="term" value="F:DNA binding"/>
    <property type="evidence" value="ECO:0007669"/>
    <property type="project" value="UniProtKB-UniRule"/>
</dbReference>
<dbReference type="Proteomes" id="UP000001304">
    <property type="component" value="Chromosome"/>
</dbReference>
<dbReference type="InterPro" id="IPR010998">
    <property type="entry name" value="Integrase_recombinase_N"/>
</dbReference>
<evidence type="ECO:0000313" key="5">
    <source>
        <dbReference type="Proteomes" id="UP000001304"/>
    </source>
</evidence>
<dbReference type="STRING" id="583356.Igag_0901"/>
<organism evidence="4 5">
    <name type="scientific">Ignisphaera aggregans (strain DSM 17230 / JCM 13409 / AQ1.S1)</name>
    <dbReference type="NCBI Taxonomy" id="583356"/>
    <lineage>
        <taxon>Archaea</taxon>
        <taxon>Thermoproteota</taxon>
        <taxon>Thermoprotei</taxon>
        <taxon>Desulfurococcales</taxon>
        <taxon>Desulfurococcaceae</taxon>
        <taxon>Ignisphaera</taxon>
    </lineage>
</organism>
<dbReference type="BioCyc" id="IAGG583356:GHAH-884-MONOMER"/>
<dbReference type="GO" id="GO:0015074">
    <property type="term" value="P:DNA integration"/>
    <property type="evidence" value="ECO:0007669"/>
    <property type="project" value="InterPro"/>
</dbReference>
<feature type="domain" description="Core-binding (CB)" evidence="3">
    <location>
        <begin position="66"/>
        <end position="147"/>
    </location>
</feature>
<dbReference type="InterPro" id="IPR044068">
    <property type="entry name" value="CB"/>
</dbReference>
<dbReference type="PROSITE" id="PS51900">
    <property type="entry name" value="CB"/>
    <property type="match status" value="1"/>
</dbReference>
<proteinExistence type="predicted"/>
<reference evidence="4 5" key="1">
    <citation type="journal article" date="2010" name="Stand. Genomic Sci.">
        <title>Complete genome sequence of Ignisphaera aggregans type strain (AQ1.S1).</title>
        <authorList>
            <person name="Goker M."/>
            <person name="Held B."/>
            <person name="Lapidus A."/>
            <person name="Nolan M."/>
            <person name="Spring S."/>
            <person name="Yasawong M."/>
            <person name="Lucas S."/>
            <person name="Glavina Del Rio T."/>
            <person name="Tice H."/>
            <person name="Cheng J.F."/>
            <person name="Goodwin L."/>
            <person name="Tapia R."/>
            <person name="Pitluck S."/>
            <person name="Liolios K."/>
            <person name="Ivanova N."/>
            <person name="Mavromatis K."/>
            <person name="Mikhailova N."/>
            <person name="Pati A."/>
            <person name="Chen A."/>
            <person name="Palaniappan K."/>
            <person name="Brambilla E."/>
            <person name="Land M."/>
            <person name="Hauser L."/>
            <person name="Chang Y.J."/>
            <person name="Jeffries C.D."/>
            <person name="Brettin T."/>
            <person name="Detter J.C."/>
            <person name="Han C."/>
            <person name="Rohde M."/>
            <person name="Sikorski J."/>
            <person name="Woyke T."/>
            <person name="Bristow J."/>
            <person name="Eisen J.A."/>
            <person name="Markowitz V."/>
            <person name="Hugenholtz P."/>
            <person name="Kyrpides N.C."/>
            <person name="Klenk H.P."/>
        </authorList>
    </citation>
    <scope>NUCLEOTIDE SEQUENCE [LARGE SCALE GENOMIC DNA]</scope>
    <source>
        <strain evidence="5">DSM 17230 / JCM 13409 / AQ1.S1</strain>
    </source>
</reference>
<dbReference type="SUPFAM" id="SSF56349">
    <property type="entry name" value="DNA breaking-rejoining enzymes"/>
    <property type="match status" value="1"/>
</dbReference>
<dbReference type="EMBL" id="CP002098">
    <property type="protein sequence ID" value="ADM27717.1"/>
    <property type="molecule type" value="Genomic_DNA"/>
</dbReference>
<dbReference type="Gene3D" id="1.10.150.130">
    <property type="match status" value="1"/>
</dbReference>